<protein>
    <submittedName>
        <fullName evidence="2">Uncharacterized protein</fullName>
    </submittedName>
</protein>
<dbReference type="GeneID" id="74308444"/>
<sequence>MDSSETIRQNLKAQSATNQSVEHQSLQFKKFLATESNDSLYDLTEEQIHAISAIRMADEETFIAYGGLPQARAFAEAYESLSRSRRRLGRIEGVGLGNRPITAPQQPYNRDVESERDYQREAMREQKGGLFGWLRGTK</sequence>
<dbReference type="Proteomes" id="UP001060368">
    <property type="component" value="Chromosome"/>
</dbReference>
<dbReference type="KEGG" id="mend:L6E24_12040"/>
<evidence type="ECO:0000313" key="2">
    <source>
        <dbReference type="EMBL" id="UUX92077.1"/>
    </source>
</evidence>
<dbReference type="AlphaFoldDB" id="A0A9E7PRA1"/>
<organism evidence="2 3">
    <name type="scientific">Methanoplanus endosymbiosus</name>
    <dbReference type="NCBI Taxonomy" id="33865"/>
    <lineage>
        <taxon>Archaea</taxon>
        <taxon>Methanobacteriati</taxon>
        <taxon>Methanobacteriota</taxon>
        <taxon>Stenosarchaea group</taxon>
        <taxon>Methanomicrobia</taxon>
        <taxon>Methanomicrobiales</taxon>
        <taxon>Methanomicrobiaceae</taxon>
        <taxon>Methanoplanus</taxon>
    </lineage>
</organism>
<feature type="region of interest" description="Disordered" evidence="1">
    <location>
        <begin position="95"/>
        <end position="121"/>
    </location>
</feature>
<dbReference type="RefSeq" id="WP_257742229.1">
    <property type="nucleotide sequence ID" value="NZ_CP096115.1"/>
</dbReference>
<evidence type="ECO:0000313" key="3">
    <source>
        <dbReference type="Proteomes" id="UP001060368"/>
    </source>
</evidence>
<feature type="compositionally biased region" description="Basic and acidic residues" evidence="1">
    <location>
        <begin position="110"/>
        <end position="121"/>
    </location>
</feature>
<keyword evidence="3" id="KW-1185">Reference proteome</keyword>
<evidence type="ECO:0000256" key="1">
    <source>
        <dbReference type="SAM" id="MobiDB-lite"/>
    </source>
</evidence>
<reference evidence="2" key="1">
    <citation type="submission" date="2022-04" db="EMBL/GenBank/DDBJ databases">
        <title>Complete genome of Methanoplanus endosymbiosus DSM 3599.</title>
        <authorList>
            <person name="Chen S.-C."/>
            <person name="You Y.-T."/>
            <person name="Zhou Y.-Z."/>
            <person name="Lai M.-C."/>
        </authorList>
    </citation>
    <scope>NUCLEOTIDE SEQUENCE</scope>
    <source>
        <strain evidence="2">DSM 3599</strain>
    </source>
</reference>
<proteinExistence type="predicted"/>
<accession>A0A9E7PRA1</accession>
<name>A0A9E7PRA1_9EURY</name>
<dbReference type="EMBL" id="CP096115">
    <property type="protein sequence ID" value="UUX92077.1"/>
    <property type="molecule type" value="Genomic_DNA"/>
</dbReference>
<gene>
    <name evidence="2" type="ORF">L6E24_12040</name>
</gene>